<gene>
    <name evidence="5" type="ORF">B1B_16063</name>
</gene>
<evidence type="ECO:0000259" key="4">
    <source>
        <dbReference type="Pfam" id="PF00005"/>
    </source>
</evidence>
<dbReference type="GO" id="GO:0016887">
    <property type="term" value="F:ATP hydrolysis activity"/>
    <property type="evidence" value="ECO:0007669"/>
    <property type="project" value="InterPro"/>
</dbReference>
<keyword evidence="3 5" id="KW-0067">ATP-binding</keyword>
<dbReference type="EMBL" id="AUZY01010682">
    <property type="protein sequence ID" value="EQD37625.1"/>
    <property type="molecule type" value="Genomic_DNA"/>
</dbReference>
<dbReference type="Pfam" id="PF00005">
    <property type="entry name" value="ABC_tran"/>
    <property type="match status" value="1"/>
</dbReference>
<feature type="domain" description="ABC transporter" evidence="4">
    <location>
        <begin position="27"/>
        <end position="99"/>
    </location>
</feature>
<organism evidence="5">
    <name type="scientific">mine drainage metagenome</name>
    <dbReference type="NCBI Taxonomy" id="410659"/>
    <lineage>
        <taxon>unclassified sequences</taxon>
        <taxon>metagenomes</taxon>
        <taxon>ecological metagenomes</taxon>
    </lineage>
</organism>
<dbReference type="InterPro" id="IPR027417">
    <property type="entry name" value="P-loop_NTPase"/>
</dbReference>
<name>T1A722_9ZZZZ</name>
<dbReference type="PANTHER" id="PTHR42939">
    <property type="entry name" value="ABC TRANSPORTER ATP-BINDING PROTEIN ALBC-RELATED"/>
    <property type="match status" value="1"/>
</dbReference>
<protein>
    <submittedName>
        <fullName evidence="5">ABC transporter ATP-binding protein</fullName>
    </submittedName>
</protein>
<dbReference type="InterPro" id="IPR003439">
    <property type="entry name" value="ABC_transporter-like_ATP-bd"/>
</dbReference>
<accession>T1A722</accession>
<reference evidence="5" key="2">
    <citation type="journal article" date="2014" name="ISME J.">
        <title>Microbial stratification in low pH oxic and suboxic macroscopic growths along an acid mine drainage.</title>
        <authorList>
            <person name="Mendez-Garcia C."/>
            <person name="Mesa V."/>
            <person name="Sprenger R.R."/>
            <person name="Richter M."/>
            <person name="Diez M.S."/>
            <person name="Solano J."/>
            <person name="Bargiela R."/>
            <person name="Golyshina O.V."/>
            <person name="Manteca A."/>
            <person name="Ramos J.L."/>
            <person name="Gallego J.R."/>
            <person name="Llorente I."/>
            <person name="Martins Dos Santos V.A."/>
            <person name="Jensen O.N."/>
            <person name="Pelaez A.I."/>
            <person name="Sanchez J."/>
            <person name="Ferrer M."/>
        </authorList>
    </citation>
    <scope>NUCLEOTIDE SEQUENCE</scope>
</reference>
<dbReference type="SUPFAM" id="SSF52540">
    <property type="entry name" value="P-loop containing nucleoside triphosphate hydrolases"/>
    <property type="match status" value="1"/>
</dbReference>
<evidence type="ECO:0000256" key="3">
    <source>
        <dbReference type="ARBA" id="ARBA00022840"/>
    </source>
</evidence>
<reference evidence="5" key="1">
    <citation type="submission" date="2013-08" db="EMBL/GenBank/DDBJ databases">
        <authorList>
            <person name="Mendez C."/>
            <person name="Richter M."/>
            <person name="Ferrer M."/>
            <person name="Sanchez J."/>
        </authorList>
    </citation>
    <scope>NUCLEOTIDE SEQUENCE</scope>
</reference>
<dbReference type="InterPro" id="IPR051782">
    <property type="entry name" value="ABC_Transporter_VariousFunc"/>
</dbReference>
<dbReference type="AlphaFoldDB" id="T1A722"/>
<feature type="non-terminal residue" evidence="5">
    <location>
        <position position="103"/>
    </location>
</feature>
<dbReference type="PANTHER" id="PTHR42939:SF1">
    <property type="entry name" value="ABC TRANSPORTER ATP-BINDING PROTEIN ALBC-RELATED"/>
    <property type="match status" value="1"/>
</dbReference>
<evidence type="ECO:0000256" key="1">
    <source>
        <dbReference type="ARBA" id="ARBA00022448"/>
    </source>
</evidence>
<keyword evidence="2" id="KW-0547">Nucleotide-binding</keyword>
<evidence type="ECO:0000313" key="5">
    <source>
        <dbReference type="EMBL" id="EQD37625.1"/>
    </source>
</evidence>
<dbReference type="GO" id="GO:0005524">
    <property type="term" value="F:ATP binding"/>
    <property type="evidence" value="ECO:0007669"/>
    <property type="project" value="UniProtKB-KW"/>
</dbReference>
<sequence length="103" mass="11093">MVDESGGMPSILFEGVARDFEGRVAVEELDLRVGPGELFGLIGPNGAGKTTTIKLAVGLLRPSRGRVLICGYDIQRQGSEARRRLGYVPDNAALYEKLTGIEM</sequence>
<proteinExistence type="predicted"/>
<dbReference type="Gene3D" id="3.40.50.300">
    <property type="entry name" value="P-loop containing nucleotide triphosphate hydrolases"/>
    <property type="match status" value="1"/>
</dbReference>
<comment type="caution">
    <text evidence="5">The sequence shown here is derived from an EMBL/GenBank/DDBJ whole genome shotgun (WGS) entry which is preliminary data.</text>
</comment>
<evidence type="ECO:0000256" key="2">
    <source>
        <dbReference type="ARBA" id="ARBA00022741"/>
    </source>
</evidence>
<keyword evidence="1" id="KW-0813">Transport</keyword>